<organism evidence="2 3">
    <name type="scientific">Dendrobium nobile</name>
    <name type="common">Orchid</name>
    <dbReference type="NCBI Taxonomy" id="94219"/>
    <lineage>
        <taxon>Eukaryota</taxon>
        <taxon>Viridiplantae</taxon>
        <taxon>Streptophyta</taxon>
        <taxon>Embryophyta</taxon>
        <taxon>Tracheophyta</taxon>
        <taxon>Spermatophyta</taxon>
        <taxon>Magnoliopsida</taxon>
        <taxon>Liliopsida</taxon>
        <taxon>Asparagales</taxon>
        <taxon>Orchidaceae</taxon>
        <taxon>Epidendroideae</taxon>
        <taxon>Malaxideae</taxon>
        <taxon>Dendrobiinae</taxon>
        <taxon>Dendrobium</taxon>
    </lineage>
</organism>
<dbReference type="PANTHER" id="PTHR33564">
    <property type="entry name" value="TRANSMEMBRANE PROTEIN"/>
    <property type="match status" value="1"/>
</dbReference>
<comment type="caution">
    <text evidence="2">The sequence shown here is derived from an EMBL/GenBank/DDBJ whole genome shotgun (WGS) entry which is preliminary data.</text>
</comment>
<name>A0A8T3AMH0_DENNO</name>
<evidence type="ECO:0000313" key="2">
    <source>
        <dbReference type="EMBL" id="KAI0497493.1"/>
    </source>
</evidence>
<dbReference type="PANTHER" id="PTHR33564:SF8">
    <property type="entry name" value="TRANSMEMBRANE PROTEIN"/>
    <property type="match status" value="1"/>
</dbReference>
<dbReference type="Proteomes" id="UP000829196">
    <property type="component" value="Unassembled WGS sequence"/>
</dbReference>
<keyword evidence="3" id="KW-1185">Reference proteome</keyword>
<reference evidence="2" key="1">
    <citation type="journal article" date="2022" name="Front. Genet.">
        <title>Chromosome-Scale Assembly of the Dendrobium nobile Genome Provides Insights Into the Molecular Mechanism of the Biosynthesis of the Medicinal Active Ingredient of Dendrobium.</title>
        <authorList>
            <person name="Xu Q."/>
            <person name="Niu S.-C."/>
            <person name="Li K.-L."/>
            <person name="Zheng P.-J."/>
            <person name="Zhang X.-J."/>
            <person name="Jia Y."/>
            <person name="Liu Y."/>
            <person name="Niu Y.-X."/>
            <person name="Yu L.-H."/>
            <person name="Chen D.-F."/>
            <person name="Zhang G.-Q."/>
        </authorList>
    </citation>
    <scope>NUCLEOTIDE SEQUENCE</scope>
    <source>
        <tissue evidence="2">Leaf</tissue>
    </source>
</reference>
<dbReference type="OrthoDB" id="1904110at2759"/>
<protein>
    <submittedName>
        <fullName evidence="2">Uncharacterized protein</fullName>
    </submittedName>
</protein>
<proteinExistence type="predicted"/>
<feature type="region of interest" description="Disordered" evidence="1">
    <location>
        <begin position="156"/>
        <end position="179"/>
    </location>
</feature>
<evidence type="ECO:0000313" key="3">
    <source>
        <dbReference type="Proteomes" id="UP000829196"/>
    </source>
</evidence>
<dbReference type="EMBL" id="JAGYWB010000015">
    <property type="protein sequence ID" value="KAI0497493.1"/>
    <property type="molecule type" value="Genomic_DNA"/>
</dbReference>
<dbReference type="AlphaFoldDB" id="A0A8T3AMH0"/>
<gene>
    <name evidence="2" type="ORF">KFK09_020722</name>
</gene>
<sequence>MRVLCRGLFGDLFTKAIANEETRREKKMRTTEQEMGGNLGVPSTVLFPGYAAFPSPPSKFFLPSPAINSASLKGLEKKPGREQREERQREMESSGCMGMMAVVAISSSVALFAVQLHKRLASDFMKKFEIELSGMKINRTKKKVRFAADVIEPSTDNKEYRKRRSGRALDGIPLSPNSC</sequence>
<evidence type="ECO:0000256" key="1">
    <source>
        <dbReference type="SAM" id="MobiDB-lite"/>
    </source>
</evidence>
<accession>A0A8T3AMH0</accession>